<dbReference type="InterPro" id="IPR050425">
    <property type="entry name" value="NAD(P)_dehydrat-like"/>
</dbReference>
<organism evidence="4 5">
    <name type="scientific">Viridothelium virens</name>
    <name type="common">Speckled blister lichen</name>
    <name type="synonym">Trypethelium virens</name>
    <dbReference type="NCBI Taxonomy" id="1048519"/>
    <lineage>
        <taxon>Eukaryota</taxon>
        <taxon>Fungi</taxon>
        <taxon>Dikarya</taxon>
        <taxon>Ascomycota</taxon>
        <taxon>Pezizomycotina</taxon>
        <taxon>Dothideomycetes</taxon>
        <taxon>Dothideomycetes incertae sedis</taxon>
        <taxon>Trypetheliales</taxon>
        <taxon>Trypetheliaceae</taxon>
        <taxon>Viridothelium</taxon>
    </lineage>
</organism>
<dbReference type="SUPFAM" id="SSF51735">
    <property type="entry name" value="NAD(P)-binding Rossmann-fold domains"/>
    <property type="match status" value="1"/>
</dbReference>
<keyword evidence="1" id="KW-0560">Oxidoreductase</keyword>
<keyword evidence="5" id="KW-1185">Reference proteome</keyword>
<dbReference type="AlphaFoldDB" id="A0A6A6HG03"/>
<dbReference type="InterPro" id="IPR036291">
    <property type="entry name" value="NAD(P)-bd_dom_sf"/>
</dbReference>
<dbReference type="PANTHER" id="PTHR10366:SF564">
    <property type="entry name" value="STEROL-4-ALPHA-CARBOXYLATE 3-DEHYDROGENASE, DECARBOXYLATING"/>
    <property type="match status" value="1"/>
</dbReference>
<evidence type="ECO:0000256" key="1">
    <source>
        <dbReference type="ARBA" id="ARBA00023002"/>
    </source>
</evidence>
<dbReference type="GO" id="GO:0016616">
    <property type="term" value="F:oxidoreductase activity, acting on the CH-OH group of donors, NAD or NADP as acceptor"/>
    <property type="evidence" value="ECO:0007669"/>
    <property type="project" value="TreeGrafter"/>
</dbReference>
<dbReference type="InterPro" id="IPR001509">
    <property type="entry name" value="Epimerase_deHydtase"/>
</dbReference>
<dbReference type="Gene3D" id="3.40.50.720">
    <property type="entry name" value="NAD(P)-binding Rossmann-like Domain"/>
    <property type="match status" value="1"/>
</dbReference>
<evidence type="ECO:0000313" key="5">
    <source>
        <dbReference type="Proteomes" id="UP000800092"/>
    </source>
</evidence>
<dbReference type="Pfam" id="PF01370">
    <property type="entry name" value="Epimerase"/>
    <property type="match status" value="1"/>
</dbReference>
<dbReference type="PANTHER" id="PTHR10366">
    <property type="entry name" value="NAD DEPENDENT EPIMERASE/DEHYDRATASE"/>
    <property type="match status" value="1"/>
</dbReference>
<accession>A0A6A6HG03</accession>
<dbReference type="CDD" id="cd05227">
    <property type="entry name" value="AR_SDR_e"/>
    <property type="match status" value="1"/>
</dbReference>
<proteinExistence type="inferred from homology"/>
<feature type="domain" description="NAD-dependent epimerase/dehydratase" evidence="3">
    <location>
        <begin position="4"/>
        <end position="259"/>
    </location>
</feature>
<comment type="similarity">
    <text evidence="2">Belongs to the NAD(P)-dependent epimerase/dehydratase family. Dihydroflavonol-4-reductase subfamily.</text>
</comment>
<evidence type="ECO:0000259" key="3">
    <source>
        <dbReference type="Pfam" id="PF01370"/>
    </source>
</evidence>
<protein>
    <submittedName>
        <fullName evidence="4">NAD(P)-binding protein</fullName>
    </submittedName>
</protein>
<sequence length="340" mass="37292">MTRVLLTGGSGFIAAHVLDTLLEHGYSVVTTVRTQEKADRIKQAHPNVSKDKLDFAIVKDIGQEGAFEKAVVSDPPFEAVIHTASPFHFNVEDAQKDMYDPAIIGTTDILKSIKKSAPSVKRVVITSSFAAIINPSKGTWPEHTYSEADWNPLTLEEGKANPANAYRASKTFAEKAAWEFLEKESPNFTVATMNPPLVLGPIVHYLNSLSGLNTSNERVRDMIQGKFKSEISPTGTFIWIDVRDLALSHVKAIEVPSAANKRFFVTAGYFTNKQIGEILRKHFPEFASQLPADSTPGGDFPSEGVYKIDNSRAKDLLGVQFRTLEESIVDTAKSLKAVGV</sequence>
<dbReference type="FunFam" id="3.40.50.720:FF:000191">
    <property type="entry name" value="Methylglyoxal reductase (NADPH-dependent)"/>
    <property type="match status" value="1"/>
</dbReference>
<gene>
    <name evidence="4" type="ORF">EV356DRAFT_497698</name>
</gene>
<evidence type="ECO:0000256" key="2">
    <source>
        <dbReference type="ARBA" id="ARBA00023445"/>
    </source>
</evidence>
<dbReference type="Proteomes" id="UP000800092">
    <property type="component" value="Unassembled WGS sequence"/>
</dbReference>
<reference evidence="4" key="1">
    <citation type="journal article" date="2020" name="Stud. Mycol.">
        <title>101 Dothideomycetes genomes: a test case for predicting lifestyles and emergence of pathogens.</title>
        <authorList>
            <person name="Haridas S."/>
            <person name="Albert R."/>
            <person name="Binder M."/>
            <person name="Bloem J."/>
            <person name="Labutti K."/>
            <person name="Salamov A."/>
            <person name="Andreopoulos B."/>
            <person name="Baker S."/>
            <person name="Barry K."/>
            <person name="Bills G."/>
            <person name="Bluhm B."/>
            <person name="Cannon C."/>
            <person name="Castanera R."/>
            <person name="Culley D."/>
            <person name="Daum C."/>
            <person name="Ezra D."/>
            <person name="Gonzalez J."/>
            <person name="Henrissat B."/>
            <person name="Kuo A."/>
            <person name="Liang C."/>
            <person name="Lipzen A."/>
            <person name="Lutzoni F."/>
            <person name="Magnuson J."/>
            <person name="Mondo S."/>
            <person name="Nolan M."/>
            <person name="Ohm R."/>
            <person name="Pangilinan J."/>
            <person name="Park H.-J."/>
            <person name="Ramirez L."/>
            <person name="Alfaro M."/>
            <person name="Sun H."/>
            <person name="Tritt A."/>
            <person name="Yoshinaga Y."/>
            <person name="Zwiers L.-H."/>
            <person name="Turgeon B."/>
            <person name="Goodwin S."/>
            <person name="Spatafora J."/>
            <person name="Crous P."/>
            <person name="Grigoriev I."/>
        </authorList>
    </citation>
    <scope>NUCLEOTIDE SEQUENCE</scope>
    <source>
        <strain evidence="4">Tuck. ex Michener</strain>
    </source>
</reference>
<evidence type="ECO:0000313" key="4">
    <source>
        <dbReference type="EMBL" id="KAF2236789.1"/>
    </source>
</evidence>
<name>A0A6A6HG03_VIRVR</name>
<dbReference type="OrthoDB" id="2735536at2759"/>
<dbReference type="EMBL" id="ML991783">
    <property type="protein sequence ID" value="KAF2236789.1"/>
    <property type="molecule type" value="Genomic_DNA"/>
</dbReference>